<keyword evidence="1" id="KW-0812">Transmembrane</keyword>
<dbReference type="VEuPathDB" id="PlasmoDB:PY04260"/>
<gene>
    <name evidence="2" type="ORF">PY17X_0846301</name>
</gene>
<proteinExistence type="predicted"/>
<dbReference type="EMBL" id="LM993662">
    <property type="protein sequence ID" value="VTZ77924.1"/>
    <property type="molecule type" value="Genomic_DNA"/>
</dbReference>
<dbReference type="NCBIfam" id="TIGR01597">
    <property type="entry name" value="PYST-B"/>
    <property type="match status" value="1"/>
</dbReference>
<dbReference type="RefSeq" id="XP_022811041.2">
    <property type="nucleotide sequence ID" value="XM_022956903.2"/>
</dbReference>
<protein>
    <submittedName>
        <fullName evidence="2">Fam-b protein</fullName>
    </submittedName>
</protein>
<keyword evidence="1" id="KW-1133">Transmembrane helix</keyword>
<dbReference type="KEGG" id="pyo:PY17X_0846301"/>
<sequence length="264" mass="31128">MRVSTLKYVLFSIIICSFEYGKNELYYVNERTICFERNIINFSNNRILADGDSQFNLHEFYESTSSVENQVNDHDNDDEKNISIRNTVDSHVKKNKKSKKSLYSKNVDKKRKKLIHGHHKEIEEIEEIEETEKEIDNTNNNKLAIVPIENNSVSEEEDFEELENEGNVVVSEHYEINSSIEDELNDKLELKKMVNGLITKVVFLNMLVFALSVNEWIEIGLIIMSVALSFEIFYRFYQYLKLRFKVYKRSLKKKESPKKKTSNE</sequence>
<reference evidence="2 3" key="1">
    <citation type="journal article" date="2014" name="BMC Biol.">
        <title>A comprehensive evaluation of rodent malaria parasite genomes and gene expression.</title>
        <authorList>
            <person name="Otto T.D."/>
            <person name="Bohme U."/>
            <person name="Jackson A.P."/>
            <person name="Hunt M."/>
            <person name="Franke-Fayard B."/>
            <person name="Hoeijmakers W.A."/>
            <person name="Religa A.A."/>
            <person name="Robertson L."/>
            <person name="Sanders M."/>
            <person name="Ogun S.A."/>
            <person name="Cunningham D."/>
            <person name="Erhart A."/>
            <person name="Billker O."/>
            <person name="Khan S.M."/>
            <person name="Stunnenberg H.G."/>
            <person name="Langhorne J."/>
            <person name="Holder A.A."/>
            <person name="Waters A.P."/>
            <person name="Newbold C.I."/>
            <person name="Pain A."/>
            <person name="Berriman M."/>
            <person name="Janse C.J."/>
        </authorList>
    </citation>
    <scope>NUCLEOTIDE SEQUENCE [LARGE SCALE GENOMIC DNA]</scope>
    <source>
        <strain evidence="2 3">17X</strain>
    </source>
</reference>
<name>A0A4V0KKF2_PLAYE</name>
<dbReference type="GeneID" id="3792328"/>
<dbReference type="Pfam" id="PF09592">
    <property type="entry name" value="DUF2031"/>
    <property type="match status" value="1"/>
</dbReference>
<accession>A0A4V0KKF2</accession>
<evidence type="ECO:0000313" key="2">
    <source>
        <dbReference type="EMBL" id="VTZ77924.1"/>
    </source>
</evidence>
<dbReference type="Proteomes" id="UP000072874">
    <property type="component" value="Chromosome 8"/>
</dbReference>
<evidence type="ECO:0000313" key="3">
    <source>
        <dbReference type="Proteomes" id="UP000072874"/>
    </source>
</evidence>
<dbReference type="VEuPathDB" id="PlasmoDB:PYYM_0025300"/>
<evidence type="ECO:0000256" key="1">
    <source>
        <dbReference type="SAM" id="Phobius"/>
    </source>
</evidence>
<dbReference type="VEuPathDB" id="PlasmoDB:Py17XNL_001400829"/>
<dbReference type="InterPro" id="IPR006484">
    <property type="entry name" value="PYST_B"/>
</dbReference>
<keyword evidence="1" id="KW-0472">Membrane</keyword>
<feature type="transmembrane region" description="Helical" evidence="1">
    <location>
        <begin position="219"/>
        <end position="237"/>
    </location>
</feature>
<dbReference type="VEuPathDB" id="PlasmoDB:PY17X_0846301"/>
<organism evidence="2 3">
    <name type="scientific">Plasmodium yoelii</name>
    <dbReference type="NCBI Taxonomy" id="5861"/>
    <lineage>
        <taxon>Eukaryota</taxon>
        <taxon>Sar</taxon>
        <taxon>Alveolata</taxon>
        <taxon>Apicomplexa</taxon>
        <taxon>Aconoidasida</taxon>
        <taxon>Haemosporida</taxon>
        <taxon>Plasmodiidae</taxon>
        <taxon>Plasmodium</taxon>
        <taxon>Plasmodium (Vinckeia)</taxon>
    </lineage>
</organism>
<dbReference type="AlphaFoldDB" id="A0A4V0KKF2"/>
<feature type="transmembrane region" description="Helical" evidence="1">
    <location>
        <begin position="194"/>
        <end position="213"/>
    </location>
</feature>